<keyword evidence="1" id="KW-0472">Membrane</keyword>
<dbReference type="EMBL" id="DVIQ01000043">
    <property type="protein sequence ID" value="HIS31522.1"/>
    <property type="molecule type" value="Genomic_DNA"/>
</dbReference>
<sequence length="105" mass="11401">MSKKKTYTFSENRQAQGGITSTVLGILSLLILLVMGWLAWYEKGNGGLYLGSFGFTSAVLSVCGLVTGLLSFRDKHLLHSFSKAGSILNAFLLVIWIFIILIGVS</sequence>
<keyword evidence="1" id="KW-1133">Transmembrane helix</keyword>
<dbReference type="Pfam" id="PF19639">
    <property type="entry name" value="DUF6142"/>
    <property type="match status" value="1"/>
</dbReference>
<dbReference type="Proteomes" id="UP000823935">
    <property type="component" value="Unassembled WGS sequence"/>
</dbReference>
<evidence type="ECO:0000313" key="2">
    <source>
        <dbReference type="EMBL" id="HIS31522.1"/>
    </source>
</evidence>
<keyword evidence="1" id="KW-0812">Transmembrane</keyword>
<dbReference type="AlphaFoldDB" id="A0A9D1ET02"/>
<reference evidence="2" key="1">
    <citation type="submission" date="2020-10" db="EMBL/GenBank/DDBJ databases">
        <authorList>
            <person name="Gilroy R."/>
        </authorList>
    </citation>
    <scope>NUCLEOTIDE SEQUENCE</scope>
    <source>
        <strain evidence="2">CHK190-19873</strain>
    </source>
</reference>
<accession>A0A9D1ET02</accession>
<protein>
    <submittedName>
        <fullName evidence="2">Uncharacterized protein</fullName>
    </submittedName>
</protein>
<evidence type="ECO:0000256" key="1">
    <source>
        <dbReference type="SAM" id="Phobius"/>
    </source>
</evidence>
<feature type="transmembrane region" description="Helical" evidence="1">
    <location>
        <begin position="84"/>
        <end position="104"/>
    </location>
</feature>
<proteinExistence type="predicted"/>
<feature type="transmembrane region" description="Helical" evidence="1">
    <location>
        <begin position="21"/>
        <end position="41"/>
    </location>
</feature>
<evidence type="ECO:0000313" key="3">
    <source>
        <dbReference type="Proteomes" id="UP000823935"/>
    </source>
</evidence>
<comment type="caution">
    <text evidence="2">The sequence shown here is derived from an EMBL/GenBank/DDBJ whole genome shotgun (WGS) entry which is preliminary data.</text>
</comment>
<organism evidence="2 3">
    <name type="scientific">Candidatus Limivivens intestinipullorum</name>
    <dbReference type="NCBI Taxonomy" id="2840858"/>
    <lineage>
        <taxon>Bacteria</taxon>
        <taxon>Bacillati</taxon>
        <taxon>Bacillota</taxon>
        <taxon>Clostridia</taxon>
        <taxon>Lachnospirales</taxon>
        <taxon>Lachnospiraceae</taxon>
        <taxon>Lachnospiraceae incertae sedis</taxon>
        <taxon>Candidatus Limivivens</taxon>
    </lineage>
</organism>
<gene>
    <name evidence="2" type="ORF">IAB44_08275</name>
</gene>
<name>A0A9D1ET02_9FIRM</name>
<dbReference type="InterPro" id="IPR046140">
    <property type="entry name" value="DUF6142"/>
</dbReference>
<feature type="transmembrane region" description="Helical" evidence="1">
    <location>
        <begin position="47"/>
        <end position="72"/>
    </location>
</feature>
<reference evidence="2" key="2">
    <citation type="journal article" date="2021" name="PeerJ">
        <title>Extensive microbial diversity within the chicken gut microbiome revealed by metagenomics and culture.</title>
        <authorList>
            <person name="Gilroy R."/>
            <person name="Ravi A."/>
            <person name="Getino M."/>
            <person name="Pursley I."/>
            <person name="Horton D.L."/>
            <person name="Alikhan N.F."/>
            <person name="Baker D."/>
            <person name="Gharbi K."/>
            <person name="Hall N."/>
            <person name="Watson M."/>
            <person name="Adriaenssens E.M."/>
            <person name="Foster-Nyarko E."/>
            <person name="Jarju S."/>
            <person name="Secka A."/>
            <person name="Antonio M."/>
            <person name="Oren A."/>
            <person name="Chaudhuri R.R."/>
            <person name="La Ragione R."/>
            <person name="Hildebrand F."/>
            <person name="Pallen M.J."/>
        </authorList>
    </citation>
    <scope>NUCLEOTIDE SEQUENCE</scope>
    <source>
        <strain evidence="2">CHK190-19873</strain>
    </source>
</reference>